<evidence type="ECO:0000313" key="4">
    <source>
        <dbReference type="Proteomes" id="UP000504624"/>
    </source>
</evidence>
<gene>
    <name evidence="5" type="primary">FADD</name>
</gene>
<dbReference type="OrthoDB" id="100767at2759"/>
<dbReference type="GeneID" id="108503128"/>
<dbReference type="Pfam" id="PF01335">
    <property type="entry name" value="DED"/>
    <property type="match status" value="1"/>
</dbReference>
<dbReference type="InterPro" id="IPR016729">
    <property type="entry name" value="FADD"/>
</dbReference>
<dbReference type="CTD" id="8772"/>
<dbReference type="CDD" id="cd08336">
    <property type="entry name" value="DED_FADD"/>
    <property type="match status" value="1"/>
</dbReference>
<feature type="domain" description="DED" evidence="3">
    <location>
        <begin position="26"/>
        <end position="104"/>
    </location>
</feature>
<organism evidence="4 5">
    <name type="scientific">Lepidothrix coronata</name>
    <name type="common">blue-crowned manakin</name>
    <dbReference type="NCBI Taxonomy" id="321398"/>
    <lineage>
        <taxon>Eukaryota</taxon>
        <taxon>Metazoa</taxon>
        <taxon>Chordata</taxon>
        <taxon>Craniata</taxon>
        <taxon>Vertebrata</taxon>
        <taxon>Euteleostomi</taxon>
        <taxon>Archelosauria</taxon>
        <taxon>Archosauria</taxon>
        <taxon>Dinosauria</taxon>
        <taxon>Saurischia</taxon>
        <taxon>Theropoda</taxon>
        <taxon>Coelurosauria</taxon>
        <taxon>Aves</taxon>
        <taxon>Neognathae</taxon>
        <taxon>Neoaves</taxon>
        <taxon>Telluraves</taxon>
        <taxon>Australaves</taxon>
        <taxon>Passeriformes</taxon>
        <taxon>Pipridae</taxon>
        <taxon>Lepidothrix</taxon>
    </lineage>
</organism>
<evidence type="ECO:0000313" key="5">
    <source>
        <dbReference type="RefSeq" id="XP_017682308.1"/>
    </source>
</evidence>
<reference evidence="5" key="1">
    <citation type="submission" date="2025-08" db="UniProtKB">
        <authorList>
            <consortium name="RefSeq"/>
        </authorList>
    </citation>
    <scope>IDENTIFICATION</scope>
</reference>
<evidence type="ECO:0000259" key="3">
    <source>
        <dbReference type="PROSITE" id="PS50168"/>
    </source>
</evidence>
<dbReference type="SMART" id="SM00031">
    <property type="entry name" value="DED"/>
    <property type="match status" value="1"/>
</dbReference>
<evidence type="ECO:0000256" key="1">
    <source>
        <dbReference type="SAM" id="MobiDB-lite"/>
    </source>
</evidence>
<dbReference type="SMART" id="SM00005">
    <property type="entry name" value="DEATH"/>
    <property type="match status" value="1"/>
</dbReference>
<dbReference type="InterPro" id="IPR000488">
    <property type="entry name" value="Death_dom"/>
</dbReference>
<dbReference type="GO" id="GO:0089720">
    <property type="term" value="F:caspase binding"/>
    <property type="evidence" value="ECO:0007669"/>
    <property type="project" value="TreeGrafter"/>
</dbReference>
<feature type="region of interest" description="Disordered" evidence="1">
    <location>
        <begin position="225"/>
        <end position="245"/>
    </location>
</feature>
<evidence type="ECO:0000259" key="2">
    <source>
        <dbReference type="PROSITE" id="PS50017"/>
    </source>
</evidence>
<dbReference type="RefSeq" id="XP_017682308.1">
    <property type="nucleotide sequence ID" value="XM_017826819.1"/>
</dbReference>
<dbReference type="InterPro" id="IPR011029">
    <property type="entry name" value="DEATH-like_dom_sf"/>
</dbReference>
<dbReference type="PROSITE" id="PS50168">
    <property type="entry name" value="DED"/>
    <property type="match status" value="1"/>
</dbReference>
<dbReference type="PROSITE" id="PS50017">
    <property type="entry name" value="DEATH_DOMAIN"/>
    <property type="match status" value="1"/>
</dbReference>
<dbReference type="Proteomes" id="UP000504624">
    <property type="component" value="Unplaced"/>
</dbReference>
<protein>
    <submittedName>
        <fullName evidence="5">LOW QUALITY PROTEIN: FAS-associated death domain protein</fullName>
    </submittedName>
</protein>
<dbReference type="GO" id="GO:0005123">
    <property type="term" value="F:death receptor binding"/>
    <property type="evidence" value="ECO:0007669"/>
    <property type="project" value="TreeGrafter"/>
</dbReference>
<dbReference type="PANTHER" id="PTHR15077:SF10">
    <property type="entry name" value="FAS-ASSOCIATED DEATH DOMAIN PROTEIN"/>
    <property type="match status" value="1"/>
</dbReference>
<dbReference type="GO" id="GO:0031265">
    <property type="term" value="C:CD95 death-inducing signaling complex"/>
    <property type="evidence" value="ECO:0007669"/>
    <property type="project" value="TreeGrafter"/>
</dbReference>
<dbReference type="AlphaFoldDB" id="A0A6J0I6N4"/>
<dbReference type="SUPFAM" id="SSF47986">
    <property type="entry name" value="DEATH domain"/>
    <property type="match status" value="1"/>
</dbReference>
<accession>A0A6J0I6N4</accession>
<dbReference type="FunFam" id="1.10.533.10:FF:000059">
    <property type="entry name" value="Fas-associated via death domain"/>
    <property type="match status" value="1"/>
</dbReference>
<name>A0A6J0I6N4_9PASS</name>
<dbReference type="PANTHER" id="PTHR15077">
    <property type="entry name" value="FAS-ASSOCIATING DEATH DOMAIN-CONTAINING PROTEIN FADD"/>
    <property type="match status" value="1"/>
</dbReference>
<dbReference type="GO" id="GO:0097191">
    <property type="term" value="P:extrinsic apoptotic signaling pathway"/>
    <property type="evidence" value="ECO:0007669"/>
    <property type="project" value="TreeGrafter"/>
</dbReference>
<dbReference type="Pfam" id="PF00531">
    <property type="entry name" value="Death"/>
    <property type="match status" value="1"/>
</dbReference>
<dbReference type="Gene3D" id="1.10.533.10">
    <property type="entry name" value="Death Domain, Fas"/>
    <property type="match status" value="2"/>
</dbReference>
<sequence>MAFACGAWDQDASSHPALGAGPTVSPFLSLLLSISAALSEAELDSMKFLCRDKITKRRRESVRSGRELFEILMEQQHIGSDNLHFLRKLLERIRRGDLLSQVEQFEEKGGLGTPDDQSDEQEKRLLKLANDVICENIGRDWKKLLRQLGMPEVKLDRIEADYQFKSYEQLVQGLREWQRWKGKDAKVADLIKALRGCHLNLVADLVEEKISQLNLEPDEINIKTLPCPSDMDEKSKSAAFSSGPK</sequence>
<proteinExistence type="predicted"/>
<dbReference type="GO" id="GO:0045089">
    <property type="term" value="P:positive regulation of innate immune response"/>
    <property type="evidence" value="ECO:0007669"/>
    <property type="project" value="TreeGrafter"/>
</dbReference>
<keyword evidence="4" id="KW-1185">Reference proteome</keyword>
<feature type="domain" description="Death" evidence="2">
    <location>
        <begin position="126"/>
        <end position="210"/>
    </location>
</feature>
<dbReference type="GO" id="GO:0042981">
    <property type="term" value="P:regulation of apoptotic process"/>
    <property type="evidence" value="ECO:0007669"/>
    <property type="project" value="InterPro"/>
</dbReference>
<dbReference type="InterPro" id="IPR001875">
    <property type="entry name" value="DED_dom"/>
</dbReference>